<keyword evidence="13 16" id="KW-1015">Disulfide bond</keyword>
<evidence type="ECO:0000256" key="16">
    <source>
        <dbReference type="PROSITE-ProRule" id="PRU00196"/>
    </source>
</evidence>
<feature type="domain" description="SRCR" evidence="21">
    <location>
        <begin position="588"/>
        <end position="688"/>
    </location>
</feature>
<feature type="non-terminal residue" evidence="22">
    <location>
        <position position="1"/>
    </location>
</feature>
<gene>
    <name evidence="22" type="primary">Cd163_1</name>
    <name evidence="22" type="ORF">GTO95_0004889</name>
</gene>
<feature type="disulfide bond" evidence="16">
    <location>
        <begin position="293"/>
        <end position="357"/>
    </location>
</feature>
<dbReference type="InterPro" id="IPR001190">
    <property type="entry name" value="SRCR"/>
</dbReference>
<evidence type="ECO:0000256" key="10">
    <source>
        <dbReference type="ARBA" id="ARBA00022833"/>
    </source>
</evidence>
<evidence type="ECO:0000259" key="20">
    <source>
        <dbReference type="PROSITE" id="PS50157"/>
    </source>
</evidence>
<dbReference type="GO" id="GO:0043565">
    <property type="term" value="F:sequence-specific DNA binding"/>
    <property type="evidence" value="ECO:0007669"/>
    <property type="project" value="UniProtKB-ARBA"/>
</dbReference>
<evidence type="ECO:0000256" key="4">
    <source>
        <dbReference type="ARBA" id="ARBA00022525"/>
    </source>
</evidence>
<evidence type="ECO:0000256" key="11">
    <source>
        <dbReference type="ARBA" id="ARBA00022989"/>
    </source>
</evidence>
<feature type="domain" description="SRCR" evidence="21">
    <location>
        <begin position="41"/>
        <end position="160"/>
    </location>
</feature>
<feature type="disulfide bond" evidence="16">
    <location>
        <begin position="657"/>
        <end position="667"/>
    </location>
</feature>
<evidence type="ECO:0000256" key="7">
    <source>
        <dbReference type="ARBA" id="ARBA00022729"/>
    </source>
</evidence>
<keyword evidence="14" id="KW-0325">Glycoprotein</keyword>
<feature type="disulfide bond" evidence="16">
    <location>
        <begin position="762"/>
        <end position="772"/>
    </location>
</feature>
<dbReference type="GO" id="GO:0045893">
    <property type="term" value="P:positive regulation of DNA-templated transcription"/>
    <property type="evidence" value="ECO:0007669"/>
    <property type="project" value="UniProtKB-ARBA"/>
</dbReference>
<organism evidence="22 23">
    <name type="scientific">Atractosteus spatula</name>
    <name type="common">Alligator gar</name>
    <name type="synonym">Lepisosteus spatula</name>
    <dbReference type="NCBI Taxonomy" id="7917"/>
    <lineage>
        <taxon>Eukaryota</taxon>
        <taxon>Metazoa</taxon>
        <taxon>Chordata</taxon>
        <taxon>Craniata</taxon>
        <taxon>Vertebrata</taxon>
        <taxon>Euteleostomi</taxon>
        <taxon>Actinopterygii</taxon>
        <taxon>Neopterygii</taxon>
        <taxon>Holostei</taxon>
        <taxon>Semionotiformes</taxon>
        <taxon>Lepisosteidae</taxon>
        <taxon>Atractosteus</taxon>
    </lineage>
</organism>
<proteinExistence type="predicted"/>
<dbReference type="EMBL" id="JAAWVO010001989">
    <property type="protein sequence ID" value="MBN3311703.1"/>
    <property type="molecule type" value="Genomic_DNA"/>
</dbReference>
<comment type="caution">
    <text evidence="16">Lacks conserved residue(s) required for the propagation of feature annotation.</text>
</comment>
<keyword evidence="6" id="KW-0479">Metal-binding</keyword>
<dbReference type="InterPro" id="IPR036772">
    <property type="entry name" value="SRCR-like_dom_sf"/>
</dbReference>
<feature type="domain" description="C2H2-type" evidence="20">
    <location>
        <begin position="1966"/>
        <end position="1993"/>
    </location>
</feature>
<dbReference type="Gene3D" id="3.30.160.60">
    <property type="entry name" value="Classic Zinc Finger"/>
    <property type="match status" value="5"/>
</dbReference>
<evidence type="ECO:0000256" key="17">
    <source>
        <dbReference type="SAM" id="Coils"/>
    </source>
</evidence>
<feature type="disulfide bond" evidence="16">
    <location>
        <begin position="1334"/>
        <end position="1344"/>
    </location>
</feature>
<keyword evidence="8" id="KW-0677">Repeat</keyword>
<keyword evidence="7 19" id="KW-0732">Signal</keyword>
<dbReference type="PROSITE" id="PS50157">
    <property type="entry name" value="ZINC_FINGER_C2H2_2"/>
    <property type="match status" value="5"/>
</dbReference>
<evidence type="ECO:0000256" key="12">
    <source>
        <dbReference type="ARBA" id="ARBA00023136"/>
    </source>
</evidence>
<protein>
    <submittedName>
        <fullName evidence="22">C163A protein</fullName>
    </submittedName>
</protein>
<feature type="disulfide bond" evidence="16">
    <location>
        <begin position="1303"/>
        <end position="1364"/>
    </location>
</feature>
<feature type="disulfide bond" evidence="16">
    <location>
        <begin position="1006"/>
        <end position="1016"/>
    </location>
</feature>
<sequence length="2121" mass="227780">MMESRLFVFALAVLALPTSAGKYHSLPPLQPLRDLEGRGDVRLVGSAHSCEGRVEVLHAGQWGAAVFQRDGGQVELFYNGSRGSVCSNNMTDLAAAVICHQLGCGDGAGVGEMASRLTGAPRWLDDIRCRLQDSALWQCPSSPWGQKGCRDNEVAGIMCSDHRSLRLAGGPDGCAGRLEVYHRGSWGTVCDDSWGPADSQVVCRQLQCGTALGDRVQTSFGPGTGQIWLNEVGCAGNESSLWECPSAGWGQHDCGHKEDVAIVCSELALRLVGPSNCSGRVEVRFEGSWGTVCDDSWDLQDAQVVCRQLGCGAAVRAVGSGSFGRGHGTIWLDEVKCAGDERHLWDCRRSPLGQSDCTHKEDAGIVYTGERGAEVLPGGGLSVPLTALLPLGLLLLGTLLALAWQTQQNRQLRTAVAWREIALRQDAIYEELDHKLYTVKTFGPPRRGRLLFEEPASNYDDVEIREGHPNPGKATPPLKIEAPNDYDDVLPSSQGPDVVSGTALTAPGMESVRTTMLWDKDIPALDRTDYDDVGVQASARGRAPQGSGLQSGEGWSVLTMMESRLFVFALAVLALPTSAGPTQTAGDVRLVGGTSPCAGRVEVLHAGQWVTVDGEGWDANASAVVCRQLGCGPAVTAPSGAHSEKGSGKVWPRRASCTGTEAALRDCRLREVKYFVYNHEADAGVLCSDHLGVRLRGGGGRCSGRVEIQRAETWGTVCDADFDWTDAEVVCRQLDCGMPSEVLGAARFGRGQGRVWAEEFLCQGDEALLYSCPKAATQSLNCSHDNDVGLVCSGYSDYRLVNGSDSCSGRVELRLQGEWGTVCDRHWGPRDASALCWQLRCGAALAAPGGASFGAGSGPVWKDHFNCDGSEAHLSKCPVFSLGEGACSHASDAGAVCSAALAPSLNAHRRRRTETLSALISQTTLQEVGSSFPVQDVRLSAGASRCEGRVEVRHGGTWGRVVQDSWGPGEASVVCRQLGCGAAVDVFGSSQYGTGEGSVCLTGIRCSGGESHLGNCSSPRAQRCRTESSVAVVCSHHRSLRLAGGPDGCAGRLEVYHRGSWGTVCDDSWGPADSQVVCRQLQCGMALGDRVQTSFGPGTGQIWLNEVGCAGNESSLWECPSAGWGQHDCGHKEDVAIVCSEHKQLRLSGGCSGQVELFYNGSWGSVCFNDMTDLAAAVICHQLGCGDGAGIRETASRLTDAPRWLDRVQCEAQDFSLWQCRSSPWGPDSCWSTEVAEVTCSGKKDEVPGSDASPKMNQTKEHCPGLRLVGPSNCSGRVEVRFEGSWGTVCDDSWDLQDAQVVCRQLGCGAAVRAVGDASFGRGHGAIWLDEVKCVGDERHLWDCCRSPLGQSDCAHKEDAGVVCTGLKGVAVSTPQAQSTIPMVSFLVLGALLFVVLVLCAGQLYQNRGLRRVIAERDLTGSPDAVYEELEYKFGREEVYSDYRRGKFLLDELASGYDEVGDIDRADSFHAEEPLGYDDVQDIESSPSPGTLTPVLLACVWHKKTYRTDPEPHFNSARPPEEVQGDTAGHLPPRQGGEKMSGPGSSFPARLASVLETLVRAALCEITQLVEDELSQARRENDTLRKRLQVSAGEPAAGRDHGTDTWGGRAGPGVNFCLPAVPKEEASLVFSSTEVGRQRLEESLASCDQPRGEVLSENSTNTGFLRFEEEHQGLCFSCASLRWSLVCQNLSEVGQSSSSSSTEKCKWKAPTILNEPVAIGAADASSPSEECSLTEQQHVEDSSFTLWLDTEPTAVGSKEERGAARSGQEDPKLDAERLSPPQTEYRTEALEGPAPGLDSSAEKSLLEQQWKKVALETQTSMHCTGWLPERQPALSEEQRSELLPLPAKEEEAGNTTWVSLSGNPDIGSGSGSVVVKEEATVSGSGNWIATLGRSRAGRCDTDPQGGDAGTLPRELGSILRSCSVRLERLCLPRERGPSGSESAAPPPAGGKGSARLSRRRGQGDAHRCRRCGRSFSQPRKLRSHQQTHRGEGPYSCAECGKHFSRSMYLKRHQLIHTGKKPHRCAQCGKSFTFSSDLTKHRRIHTGEKPPCVLARHRRTHTGERPYGCAQCGKSFSSSGSLRKHHRIHTGERPHCCPHCGKSFSRKDNFTVHLRIHAARKS</sequence>
<dbReference type="Pfam" id="PF00096">
    <property type="entry name" value="zf-C2H2"/>
    <property type="match status" value="5"/>
</dbReference>
<keyword evidence="4" id="KW-0964">Secreted</keyword>
<keyword evidence="17" id="KW-0175">Coiled coil</keyword>
<name>A0A8J7T6F5_ATRSP</name>
<keyword evidence="11" id="KW-1133">Transmembrane helix</keyword>
<dbReference type="FunFam" id="3.10.250.10:FF:000006">
    <property type="entry name" value="neurotrypsin isoform X2"/>
    <property type="match status" value="2"/>
</dbReference>
<feature type="disulfide bond" evidence="16">
    <location>
        <begin position="1109"/>
        <end position="1119"/>
    </location>
</feature>
<dbReference type="FunFam" id="3.10.250.10:FF:000004">
    <property type="entry name" value="Scavenger receptor cysteine-rich type 1 protein M130"/>
    <property type="match status" value="1"/>
</dbReference>
<feature type="domain" description="C2H2-type" evidence="20">
    <location>
        <begin position="1994"/>
        <end position="2021"/>
    </location>
</feature>
<feature type="domain" description="SRCR" evidence="21">
    <location>
        <begin position="165"/>
        <end position="265"/>
    </location>
</feature>
<evidence type="ECO:0000313" key="22">
    <source>
        <dbReference type="EMBL" id="MBN3311703.1"/>
    </source>
</evidence>
<keyword evidence="23" id="KW-1185">Reference proteome</keyword>
<comment type="caution">
    <text evidence="22">The sequence shown here is derived from an EMBL/GenBank/DDBJ whole genome shotgun (WGS) entry which is preliminary data.</text>
</comment>
<dbReference type="GO" id="GO:0005576">
    <property type="term" value="C:extracellular region"/>
    <property type="evidence" value="ECO:0007669"/>
    <property type="project" value="UniProtKB-SubCell"/>
</dbReference>
<dbReference type="Gene3D" id="3.10.250.10">
    <property type="entry name" value="SRCR-like domain"/>
    <property type="match status" value="11"/>
</dbReference>
<evidence type="ECO:0000256" key="2">
    <source>
        <dbReference type="ARBA" id="ARBA00004613"/>
    </source>
</evidence>
<feature type="disulfide bond" evidence="16">
    <location>
        <begin position="823"/>
        <end position="887"/>
    </location>
</feature>
<dbReference type="FunFam" id="3.10.250.10:FF:000002">
    <property type="entry name" value="Scavenger receptor cysteine-rich type 1 protein M130"/>
    <property type="match status" value="4"/>
</dbReference>
<dbReference type="InterPro" id="IPR013087">
    <property type="entry name" value="Znf_C2H2_type"/>
</dbReference>
<feature type="disulfide bond" evidence="16">
    <location>
        <begin position="626"/>
        <end position="687"/>
    </location>
</feature>
<dbReference type="FunFam" id="3.30.160.60:FF:002343">
    <property type="entry name" value="Zinc finger protein 33A"/>
    <property type="match status" value="2"/>
</dbReference>
<keyword evidence="9 15" id="KW-0863">Zinc-finger</keyword>
<dbReference type="SMART" id="SM00355">
    <property type="entry name" value="ZnF_C2H2"/>
    <property type="match status" value="5"/>
</dbReference>
<feature type="non-terminal residue" evidence="22">
    <location>
        <position position="2121"/>
    </location>
</feature>
<feature type="disulfide bond" evidence="16">
    <location>
        <begin position="731"/>
        <end position="792"/>
    </location>
</feature>
<dbReference type="GO" id="GO:0008270">
    <property type="term" value="F:zinc ion binding"/>
    <property type="evidence" value="ECO:0007669"/>
    <property type="project" value="UniProtKB-KW"/>
</dbReference>
<feature type="domain" description="SRCR" evidence="21">
    <location>
        <begin position="1145"/>
        <end position="1241"/>
    </location>
</feature>
<dbReference type="GO" id="GO:0005737">
    <property type="term" value="C:cytoplasm"/>
    <property type="evidence" value="ECO:0007669"/>
    <property type="project" value="UniProtKB-ARBA"/>
</dbReference>
<feature type="compositionally biased region" description="Basic and acidic residues" evidence="18">
    <location>
        <begin position="1757"/>
        <end position="1777"/>
    </location>
</feature>
<feature type="coiled-coil region" evidence="17">
    <location>
        <begin position="1567"/>
        <end position="1594"/>
    </location>
</feature>
<dbReference type="PROSITE" id="PS00028">
    <property type="entry name" value="ZINC_FINGER_C2H2_1"/>
    <property type="match status" value="5"/>
</dbReference>
<feature type="disulfide bond" evidence="16">
    <location>
        <begin position="1065"/>
        <end position="1129"/>
    </location>
</feature>
<feature type="disulfide bond" evidence="16">
    <location>
        <begin position="203"/>
        <end position="264"/>
    </location>
</feature>
<feature type="disulfide bond" evidence="16">
    <location>
        <begin position="190"/>
        <end position="254"/>
    </location>
</feature>
<reference evidence="22" key="1">
    <citation type="journal article" date="2021" name="Cell">
        <title>Tracing the genetic footprints of vertebrate landing in non-teleost ray-finned fishes.</title>
        <authorList>
            <person name="Bi X."/>
            <person name="Wang K."/>
            <person name="Yang L."/>
            <person name="Pan H."/>
            <person name="Jiang H."/>
            <person name="Wei Q."/>
            <person name="Fang M."/>
            <person name="Yu H."/>
            <person name="Zhu C."/>
            <person name="Cai Y."/>
            <person name="He Y."/>
            <person name="Gan X."/>
            <person name="Zeng H."/>
            <person name="Yu D."/>
            <person name="Zhu Y."/>
            <person name="Jiang H."/>
            <person name="Qiu Q."/>
            <person name="Yang H."/>
            <person name="Zhang Y.E."/>
            <person name="Wang W."/>
            <person name="Zhu M."/>
            <person name="He S."/>
            <person name="Zhang G."/>
        </authorList>
    </citation>
    <scope>NUCLEOTIDE SEQUENCE</scope>
    <source>
        <strain evidence="22">Allg_001</strain>
    </source>
</reference>
<evidence type="ECO:0000256" key="6">
    <source>
        <dbReference type="ARBA" id="ARBA00022723"/>
    </source>
</evidence>
<feature type="domain" description="SRCR" evidence="21">
    <location>
        <begin position="1266"/>
        <end position="1365"/>
    </location>
</feature>
<dbReference type="SUPFAM" id="SSF57667">
    <property type="entry name" value="beta-beta-alpha zinc fingers"/>
    <property type="match status" value="3"/>
</dbReference>
<feature type="disulfide bond" evidence="16">
    <location>
        <begin position="234"/>
        <end position="244"/>
    </location>
</feature>
<feature type="disulfide bond" evidence="16">
    <location>
        <begin position="1210"/>
        <end position="1220"/>
    </location>
</feature>
<dbReference type="PROSITE" id="PS00420">
    <property type="entry name" value="SRCR_1"/>
    <property type="match status" value="2"/>
</dbReference>
<feature type="domain" description="SRCR" evidence="21">
    <location>
        <begin position="693"/>
        <end position="793"/>
    </location>
</feature>
<dbReference type="FunFam" id="3.30.160.60:FF:001732">
    <property type="entry name" value="Zgc:162936"/>
    <property type="match status" value="1"/>
</dbReference>
<keyword evidence="5" id="KW-0812">Transmembrane</keyword>
<feature type="signal peptide" evidence="19">
    <location>
        <begin position="1"/>
        <end position="20"/>
    </location>
</feature>
<feature type="domain" description="SRCR" evidence="21">
    <location>
        <begin position="937"/>
        <end position="1035"/>
    </location>
</feature>
<keyword evidence="12" id="KW-0472">Membrane</keyword>
<dbReference type="SMART" id="SM00202">
    <property type="entry name" value="SR"/>
    <property type="match status" value="10"/>
</dbReference>
<feature type="disulfide bond" evidence="16">
    <location>
        <begin position="129"/>
        <end position="139"/>
    </location>
</feature>
<dbReference type="FunFam" id="3.10.250.10:FF:000031">
    <property type="entry name" value="RIKEN cDNA 5830411N06, isoform CRA_a"/>
    <property type="match status" value="1"/>
</dbReference>
<feature type="domain" description="SRCR" evidence="21">
    <location>
        <begin position="269"/>
        <end position="368"/>
    </location>
</feature>
<dbReference type="PANTHER" id="PTHR19331:SF22">
    <property type="entry name" value="DELETED IN MALIGNANT BRAIN TUMORS 1 PROTEIN"/>
    <property type="match status" value="1"/>
</dbReference>
<dbReference type="Pfam" id="PF00530">
    <property type="entry name" value="SRCR"/>
    <property type="match status" value="10"/>
</dbReference>
<dbReference type="PROSITE" id="PS50287">
    <property type="entry name" value="SRCR_2"/>
    <property type="match status" value="10"/>
</dbReference>
<feature type="region of interest" description="Disordered" evidence="18">
    <location>
        <begin position="1933"/>
        <end position="1992"/>
    </location>
</feature>
<feature type="region of interest" description="Disordered" evidence="18">
    <location>
        <begin position="1509"/>
        <end position="1546"/>
    </location>
</feature>
<feature type="domain" description="SRCR" evidence="21">
    <location>
        <begin position="798"/>
        <end position="898"/>
    </location>
</feature>
<evidence type="ECO:0000256" key="19">
    <source>
        <dbReference type="SAM" id="SignalP"/>
    </source>
</evidence>
<dbReference type="InterPro" id="IPR036236">
    <property type="entry name" value="Znf_C2H2_sf"/>
</dbReference>
<feature type="chain" id="PRO_5035264913" evidence="19">
    <location>
        <begin position="21"/>
        <end position="2121"/>
    </location>
</feature>
<keyword evidence="10" id="KW-0862">Zinc</keyword>
<evidence type="ECO:0000256" key="1">
    <source>
        <dbReference type="ARBA" id="ARBA00004251"/>
    </source>
</evidence>
<feature type="disulfide bond" evidence="16">
    <location>
        <begin position="867"/>
        <end position="877"/>
    </location>
</feature>
<dbReference type="GO" id="GO:0005886">
    <property type="term" value="C:plasma membrane"/>
    <property type="evidence" value="ECO:0007669"/>
    <property type="project" value="UniProtKB-SubCell"/>
</dbReference>
<dbReference type="SUPFAM" id="SSF56487">
    <property type="entry name" value="SRCR-like"/>
    <property type="match status" value="11"/>
</dbReference>
<feature type="region of interest" description="Disordered" evidence="18">
    <location>
        <begin position="1753"/>
        <end position="1780"/>
    </location>
</feature>
<evidence type="ECO:0000256" key="14">
    <source>
        <dbReference type="ARBA" id="ARBA00023180"/>
    </source>
</evidence>
<dbReference type="FunFam" id="3.30.160.60:FF:000852">
    <property type="entry name" value="zinc finger protein 629 isoform X2"/>
    <property type="match status" value="1"/>
</dbReference>
<feature type="domain" description="C2H2-type" evidence="20">
    <location>
        <begin position="2094"/>
        <end position="2121"/>
    </location>
</feature>
<feature type="disulfide bond" evidence="16">
    <location>
        <begin position="718"/>
        <end position="782"/>
    </location>
</feature>
<dbReference type="Proteomes" id="UP000736164">
    <property type="component" value="Unassembled WGS sequence"/>
</dbReference>
<feature type="domain" description="C2H2-type" evidence="20">
    <location>
        <begin position="2066"/>
        <end position="2093"/>
    </location>
</feature>
<feature type="disulfide bond" evidence="16">
    <location>
        <begin position="337"/>
        <end position="347"/>
    </location>
</feature>
<evidence type="ECO:0000256" key="5">
    <source>
        <dbReference type="ARBA" id="ARBA00022692"/>
    </source>
</evidence>
<feature type="disulfide bond" evidence="16">
    <location>
        <begin position="1290"/>
        <end position="1354"/>
    </location>
</feature>
<evidence type="ECO:0000256" key="9">
    <source>
        <dbReference type="ARBA" id="ARBA00022771"/>
    </source>
</evidence>
<comment type="subcellular location">
    <subcellularLocation>
        <location evidence="1">Cell membrane</location>
        <topology evidence="1">Single-pass type I membrane protein</topology>
    </subcellularLocation>
    <subcellularLocation>
        <location evidence="2">Secreted</location>
    </subcellularLocation>
</comment>
<evidence type="ECO:0000256" key="18">
    <source>
        <dbReference type="SAM" id="MobiDB-lite"/>
    </source>
</evidence>
<feature type="domain" description="C2H2-type" evidence="20">
    <location>
        <begin position="2022"/>
        <end position="2049"/>
    </location>
</feature>
<dbReference type="PRINTS" id="PR00258">
    <property type="entry name" value="SPERACTRCPTR"/>
</dbReference>
<feature type="domain" description="SRCR" evidence="21">
    <location>
        <begin position="1040"/>
        <end position="1140"/>
    </location>
</feature>
<evidence type="ECO:0000256" key="15">
    <source>
        <dbReference type="PROSITE-ProRule" id="PRU00042"/>
    </source>
</evidence>
<feature type="disulfide bond" evidence="16">
    <location>
        <begin position="836"/>
        <end position="897"/>
    </location>
</feature>
<accession>A0A8J7T6F5</accession>
<dbReference type="GO" id="GO:0005694">
    <property type="term" value="C:chromosome"/>
    <property type="evidence" value="ECO:0007669"/>
    <property type="project" value="UniProtKB-ARBA"/>
</dbReference>
<evidence type="ECO:0000259" key="21">
    <source>
        <dbReference type="PROSITE" id="PS50287"/>
    </source>
</evidence>
<feature type="disulfide bond" evidence="16">
    <location>
        <begin position="1078"/>
        <end position="1139"/>
    </location>
</feature>
<evidence type="ECO:0000256" key="8">
    <source>
        <dbReference type="ARBA" id="ARBA00022737"/>
    </source>
</evidence>
<keyword evidence="3" id="KW-1003">Cell membrane</keyword>
<dbReference type="PANTHER" id="PTHR19331">
    <property type="entry name" value="SCAVENGER RECEPTOR DOMAIN-CONTAINING"/>
    <property type="match status" value="1"/>
</dbReference>
<evidence type="ECO:0000256" key="13">
    <source>
        <dbReference type="ARBA" id="ARBA00023157"/>
    </source>
</evidence>
<evidence type="ECO:0000313" key="23">
    <source>
        <dbReference type="Proteomes" id="UP000736164"/>
    </source>
</evidence>
<dbReference type="FunFam" id="3.10.250.10:FF:000012">
    <property type="entry name" value="CD163 molecule like 1"/>
    <property type="match status" value="2"/>
</dbReference>
<evidence type="ECO:0000256" key="3">
    <source>
        <dbReference type="ARBA" id="ARBA00022475"/>
    </source>
</evidence>